<accession>A0A5B7Y2J7</accession>
<feature type="compositionally biased region" description="Basic and acidic residues" evidence="1">
    <location>
        <begin position="626"/>
        <end position="646"/>
    </location>
</feature>
<name>A0A5B7Y2J7_LEVBR</name>
<reference evidence="2 3" key="1">
    <citation type="submission" date="2018-07" db="EMBL/GenBank/DDBJ databases">
        <authorList>
            <person name="Feyereisen M."/>
        </authorList>
    </citation>
    <scope>NUCLEOTIDE SEQUENCE [LARGE SCALE GENOMIC DNA]</scope>
    <source>
        <strain evidence="2 3">UCCLBBS449</strain>
        <plasmid evidence="3">pucclbbs449_a</plasmid>
    </source>
</reference>
<keyword evidence="2" id="KW-0614">Plasmid</keyword>
<proteinExistence type="predicted"/>
<dbReference type="InterPro" id="IPR041073">
    <property type="entry name" value="MobL"/>
</dbReference>
<dbReference type="Pfam" id="PF18555">
    <property type="entry name" value="MobL"/>
    <property type="match status" value="1"/>
</dbReference>
<dbReference type="EMBL" id="CP031199">
    <property type="protein sequence ID" value="QCZ54414.1"/>
    <property type="molecule type" value="Genomic_DNA"/>
</dbReference>
<evidence type="ECO:0000313" key="3">
    <source>
        <dbReference type="Proteomes" id="UP000307074"/>
    </source>
</evidence>
<evidence type="ECO:0000256" key="1">
    <source>
        <dbReference type="SAM" id="MobiDB-lite"/>
    </source>
</evidence>
<organism evidence="2 3">
    <name type="scientific">Levilactobacillus brevis</name>
    <name type="common">Lactobacillus brevis</name>
    <dbReference type="NCBI Taxonomy" id="1580"/>
    <lineage>
        <taxon>Bacteria</taxon>
        <taxon>Bacillati</taxon>
        <taxon>Bacillota</taxon>
        <taxon>Bacilli</taxon>
        <taxon>Lactobacillales</taxon>
        <taxon>Lactobacillaceae</taxon>
        <taxon>Levilactobacillus</taxon>
    </lineage>
</organism>
<dbReference type="Proteomes" id="UP000307074">
    <property type="component" value="Plasmid pUCCLBBS449_A"/>
</dbReference>
<gene>
    <name evidence="2" type="ORF">UCCLBBS449_pA0008</name>
</gene>
<evidence type="ECO:0000313" key="2">
    <source>
        <dbReference type="EMBL" id="QCZ54414.1"/>
    </source>
</evidence>
<dbReference type="AlphaFoldDB" id="A0A5B7Y2J7"/>
<geneLocation type="plasmid" evidence="3">
    <name>pucclbbs449_a</name>
</geneLocation>
<sequence length="661" mass="76264">MGHEKIKRPKNFSKLKPLENNQAAVVVGWKFDLGKSSTTAYDGFLDYTQRKSAVNIKPDQTGEANLKPQERFDQFIDYTQRATATRVSDQNTNATFNQQDDFLTSKKEDDLRQNLNAAQKNGSPLWQGYVSFSTQWLAENNMYDRQSGEVDQALLREAMRQGMGQLLTREKFGESAFWWGNIQFDTNHIHVHLGLAETTSQRPNLNGQPKGSFEQSSMQQFKSVVTHQIEQLGRSPKLEAQKTLQKVIGKRKNTILNQVELSPEQLHAIEQALPVDQKKWTTRFANTPQMTAAVIVTREYIHQALKQLPEYHEWRSLIEKEAQANQKRYGTHSQNSAEHKEAALVKQLENQVWRELKEQPHEAKKLSVAMISAQFDQAACDANSQAIDALRQRLDDPAAQLTETQKKQMRGDLIIRKIARKQQRIKYQQADHVQLLTRLHEFDHQELSVGDNYFLTQHAVRLAHEIDHLQTGHGNSLSFTDVINVQVGKVTPVKQATIKAQLKQEMKWLNQADNVQLIHLVYPHQKNKAQVKQWLHDQAQIIEIKGKINANQRQMDNSKPKKLESLKQQNRVLYQHLNGLINPTKQKRAMQPMTAQNLYRQNRRFASRKQRKQLNQAVLYSAKRSMSLDETNKREASRAAKQHEALVQEIEAETQRPEISR</sequence>
<protein>
    <submittedName>
        <fullName evidence="2">Uncharacterized protein</fullName>
    </submittedName>
</protein>
<dbReference type="RefSeq" id="WP_042751049.1">
    <property type="nucleotide sequence ID" value="NZ_CP031175.1"/>
</dbReference>
<feature type="region of interest" description="Disordered" evidence="1">
    <location>
        <begin position="626"/>
        <end position="661"/>
    </location>
</feature>